<dbReference type="OrthoDB" id="10261072at2759"/>
<dbReference type="Proteomes" id="UP000285301">
    <property type="component" value="Unassembled WGS sequence"/>
</dbReference>
<keyword evidence="4" id="KW-0546">Nucleotide metabolism</keyword>
<dbReference type="STRING" id="1965070.A0A3S3PKV6"/>
<comment type="similarity">
    <text evidence="2">Belongs to the dUTPase family.</text>
</comment>
<comment type="caution">
    <text evidence="6">The sequence shown here is derived from an EMBL/GenBank/DDBJ whole genome shotgun (WGS) entry which is preliminary data.</text>
</comment>
<dbReference type="AlphaFoldDB" id="A0A3S3PKV6"/>
<evidence type="ECO:0000259" key="5">
    <source>
        <dbReference type="Pfam" id="PF00692"/>
    </source>
</evidence>
<dbReference type="Pfam" id="PF00692">
    <property type="entry name" value="dUTPase"/>
    <property type="match status" value="1"/>
</dbReference>
<dbReference type="SUPFAM" id="SSF51283">
    <property type="entry name" value="dUTPase-like"/>
    <property type="match status" value="1"/>
</dbReference>
<dbReference type="GO" id="GO:0046081">
    <property type="term" value="P:dUTP catabolic process"/>
    <property type="evidence" value="ECO:0007669"/>
    <property type="project" value="InterPro"/>
</dbReference>
<keyword evidence="7" id="KW-1185">Reference proteome</keyword>
<dbReference type="InterPro" id="IPR008181">
    <property type="entry name" value="dUTPase"/>
</dbReference>
<dbReference type="PANTHER" id="PTHR11241:SF0">
    <property type="entry name" value="DEOXYURIDINE 5'-TRIPHOSPHATE NUCLEOTIDOHYDROLASE"/>
    <property type="match status" value="1"/>
</dbReference>
<evidence type="ECO:0000256" key="4">
    <source>
        <dbReference type="ARBA" id="ARBA00023080"/>
    </source>
</evidence>
<accession>A0A3S3PKV6</accession>
<feature type="domain" description="dUTPase-like" evidence="5">
    <location>
        <begin position="9"/>
        <end position="71"/>
    </location>
</feature>
<evidence type="ECO:0000256" key="1">
    <source>
        <dbReference type="ARBA" id="ARBA00005142"/>
    </source>
</evidence>
<dbReference type="EC" id="3.6.1.23" evidence="3"/>
<dbReference type="InterPro" id="IPR036157">
    <property type="entry name" value="dUTPase-like_sf"/>
</dbReference>
<proteinExistence type="inferred from homology"/>
<comment type="pathway">
    <text evidence="1">Pyrimidine metabolism; dUMP biosynthesis; dUMP from dCTP (dUTP route): step 2/2.</text>
</comment>
<dbReference type="GO" id="GO:0004170">
    <property type="term" value="F:dUTP diphosphatase activity"/>
    <property type="evidence" value="ECO:0007669"/>
    <property type="project" value="UniProtKB-EC"/>
</dbReference>
<dbReference type="EMBL" id="NCKU01000093">
    <property type="protein sequence ID" value="RWS17340.1"/>
    <property type="molecule type" value="Genomic_DNA"/>
</dbReference>
<dbReference type="GO" id="GO:0000287">
    <property type="term" value="F:magnesium ion binding"/>
    <property type="evidence" value="ECO:0007669"/>
    <property type="project" value="InterPro"/>
</dbReference>
<dbReference type="PANTHER" id="PTHR11241">
    <property type="entry name" value="DEOXYURIDINE 5'-TRIPHOSPHATE NUCLEOTIDOHYDROLASE"/>
    <property type="match status" value="1"/>
</dbReference>
<sequence length="73" mass="8137">MVFKVAFDENIGVILINSNNKEFFVSKSDRIAQLICERCEVAVPVELEMTPEEAQRFLEISRGANGFGSTGLK</sequence>
<evidence type="ECO:0000313" key="7">
    <source>
        <dbReference type="Proteomes" id="UP000285301"/>
    </source>
</evidence>
<organism evidence="6 7">
    <name type="scientific">Dinothrombium tinctorium</name>
    <dbReference type="NCBI Taxonomy" id="1965070"/>
    <lineage>
        <taxon>Eukaryota</taxon>
        <taxon>Metazoa</taxon>
        <taxon>Ecdysozoa</taxon>
        <taxon>Arthropoda</taxon>
        <taxon>Chelicerata</taxon>
        <taxon>Arachnida</taxon>
        <taxon>Acari</taxon>
        <taxon>Acariformes</taxon>
        <taxon>Trombidiformes</taxon>
        <taxon>Prostigmata</taxon>
        <taxon>Anystina</taxon>
        <taxon>Parasitengona</taxon>
        <taxon>Trombidioidea</taxon>
        <taxon>Trombidiidae</taxon>
        <taxon>Dinothrombium</taxon>
    </lineage>
</organism>
<protein>
    <recommendedName>
        <fullName evidence="3">dUTP diphosphatase</fullName>
        <ecNumber evidence="3">3.6.1.23</ecNumber>
    </recommendedName>
</protein>
<dbReference type="Gene3D" id="2.70.40.10">
    <property type="match status" value="1"/>
</dbReference>
<dbReference type="InterPro" id="IPR029054">
    <property type="entry name" value="dUTPase-like"/>
</dbReference>
<evidence type="ECO:0000313" key="6">
    <source>
        <dbReference type="EMBL" id="RWS17340.1"/>
    </source>
</evidence>
<gene>
    <name evidence="6" type="ORF">B4U79_17840</name>
</gene>
<evidence type="ECO:0000256" key="3">
    <source>
        <dbReference type="ARBA" id="ARBA00012379"/>
    </source>
</evidence>
<reference evidence="6 7" key="1">
    <citation type="journal article" date="2018" name="Gigascience">
        <title>Genomes of trombidid mites reveal novel predicted allergens and laterally-transferred genes associated with secondary metabolism.</title>
        <authorList>
            <person name="Dong X."/>
            <person name="Chaisiri K."/>
            <person name="Xia D."/>
            <person name="Armstrong S.D."/>
            <person name="Fang Y."/>
            <person name="Donnelly M.J."/>
            <person name="Kadowaki T."/>
            <person name="McGarry J.W."/>
            <person name="Darby A.C."/>
            <person name="Makepeace B.L."/>
        </authorList>
    </citation>
    <scope>NUCLEOTIDE SEQUENCE [LARGE SCALE GENOMIC DNA]</scope>
    <source>
        <strain evidence="6">UoL-WK</strain>
    </source>
</reference>
<evidence type="ECO:0000256" key="2">
    <source>
        <dbReference type="ARBA" id="ARBA00006581"/>
    </source>
</evidence>
<dbReference type="GO" id="GO:0006226">
    <property type="term" value="P:dUMP biosynthetic process"/>
    <property type="evidence" value="ECO:0007669"/>
    <property type="project" value="InterPro"/>
</dbReference>
<name>A0A3S3PKV6_9ACAR</name>